<dbReference type="Pfam" id="PF06941">
    <property type="entry name" value="NT5C"/>
    <property type="match status" value="1"/>
</dbReference>
<dbReference type="Proteomes" id="UP000285201">
    <property type="component" value="Unassembled WGS sequence"/>
</dbReference>
<evidence type="ECO:0000256" key="2">
    <source>
        <dbReference type="PIRSR" id="PIRSR610708-1"/>
    </source>
</evidence>
<comment type="caution">
    <text evidence="3">The sequence shown here is derived from an EMBL/GenBank/DDBJ whole genome shotgun (WGS) entry which is preliminary data.</text>
</comment>
<dbReference type="EMBL" id="QROY01000002">
    <property type="protein sequence ID" value="RHL71021.1"/>
    <property type="molecule type" value="Genomic_DNA"/>
</dbReference>
<evidence type="ECO:0000256" key="1">
    <source>
        <dbReference type="ARBA" id="ARBA00009589"/>
    </source>
</evidence>
<protein>
    <submittedName>
        <fullName evidence="3">Uncharacterized protein</fullName>
    </submittedName>
</protein>
<dbReference type="GO" id="GO:0008253">
    <property type="term" value="F:5'-nucleotidase activity"/>
    <property type="evidence" value="ECO:0007669"/>
    <property type="project" value="InterPro"/>
</dbReference>
<dbReference type="InterPro" id="IPR010708">
    <property type="entry name" value="5'(3')-deoxyribonucleotidase"/>
</dbReference>
<evidence type="ECO:0000313" key="4">
    <source>
        <dbReference type="Proteomes" id="UP000285201"/>
    </source>
</evidence>
<comment type="similarity">
    <text evidence="1">Belongs to the 5'(3')-deoxyribonucleotidase family.</text>
</comment>
<dbReference type="AlphaFoldDB" id="A0A415ME57"/>
<dbReference type="SUPFAM" id="SSF56784">
    <property type="entry name" value="HAD-like"/>
    <property type="match status" value="1"/>
</dbReference>
<gene>
    <name evidence="3" type="ORF">DW007_02440</name>
</gene>
<feature type="active site" description="Proton donor" evidence="2">
    <location>
        <position position="8"/>
    </location>
</feature>
<accession>A0A415ME57</accession>
<reference evidence="3 4" key="1">
    <citation type="submission" date="2018-08" db="EMBL/GenBank/DDBJ databases">
        <title>A genome reference for cultivated species of the human gut microbiota.</title>
        <authorList>
            <person name="Zou Y."/>
            <person name="Xue W."/>
            <person name="Luo G."/>
        </authorList>
    </citation>
    <scope>NUCLEOTIDE SEQUENCE [LARGE SCALE GENOMIC DNA]</scope>
    <source>
        <strain evidence="3 4">AF36-7BH</strain>
    </source>
</reference>
<dbReference type="RefSeq" id="WP_118370344.1">
    <property type="nucleotide sequence ID" value="NZ_QROY01000002.1"/>
</dbReference>
<dbReference type="InterPro" id="IPR023214">
    <property type="entry name" value="HAD_sf"/>
</dbReference>
<sequence>MKLYCDFDGVIVDTIAAICDLYNEDFKYYSDYKYILPEQVKTWDFEELDCASREYINTYFNQQRFFDRLKFMPQAYETLRKFALKGEVIIVSSGYSPNLRAKEEWCKEHLPFCQFIGVNLKKYKDKSHINMNGDLFIDDSAHNLKTSNAETKICFGEIYPWNKEWNGKHCWDWNMIHQIYKAELED</sequence>
<dbReference type="InterPro" id="IPR036412">
    <property type="entry name" value="HAD-like_sf"/>
</dbReference>
<proteinExistence type="inferred from homology"/>
<name>A0A415ME57_9FIRM</name>
<dbReference type="GO" id="GO:0009264">
    <property type="term" value="P:deoxyribonucleotide catabolic process"/>
    <property type="evidence" value="ECO:0007669"/>
    <property type="project" value="InterPro"/>
</dbReference>
<organism evidence="3 4">
    <name type="scientific">Lachnospira eligens</name>
    <dbReference type="NCBI Taxonomy" id="39485"/>
    <lineage>
        <taxon>Bacteria</taxon>
        <taxon>Bacillati</taxon>
        <taxon>Bacillota</taxon>
        <taxon>Clostridia</taxon>
        <taxon>Lachnospirales</taxon>
        <taxon>Lachnospiraceae</taxon>
        <taxon>Lachnospira</taxon>
    </lineage>
</organism>
<feature type="active site" description="Nucleophile" evidence="2">
    <location>
        <position position="6"/>
    </location>
</feature>
<evidence type="ECO:0000313" key="3">
    <source>
        <dbReference type="EMBL" id="RHL71021.1"/>
    </source>
</evidence>
<dbReference type="Gene3D" id="3.40.50.1000">
    <property type="entry name" value="HAD superfamily/HAD-like"/>
    <property type="match status" value="1"/>
</dbReference>